<dbReference type="OrthoDB" id="325894at2759"/>
<evidence type="ECO:0000313" key="2">
    <source>
        <dbReference type="Proteomes" id="UP000187209"/>
    </source>
</evidence>
<gene>
    <name evidence="1" type="ORF">SteCoe_6126</name>
</gene>
<dbReference type="Proteomes" id="UP000187209">
    <property type="component" value="Unassembled WGS sequence"/>
</dbReference>
<evidence type="ECO:0000313" key="1">
    <source>
        <dbReference type="EMBL" id="OMJ91331.1"/>
    </source>
</evidence>
<dbReference type="AlphaFoldDB" id="A0A1R2CQQ9"/>
<name>A0A1R2CQQ9_9CILI</name>
<sequence>MDAPKPSVRSSSAKIDRNVCQLEITNATRKELRLTDNEYFRALKGHTSTRNSKNTEAFPGGLMYDIDKVIREKIRKGSFGYNNSKFIALHQEFKENYQLLNNSDFMIKKLKQKINEQPKGIPYDYWLLQKEAEDRMKDRLKFKIMQSQYESQLMKEQTDEEKHLENQLKVRKWLRNKQKEERKRKKSIKKEIGLKEQMEKEKETKAQEGYRNWLKEKIIRESEESKLRKKIRKEKRKKLQAEKERQIEMKLQNEQAYEEWLLSKSR</sequence>
<proteinExistence type="predicted"/>
<protein>
    <submittedName>
        <fullName evidence="1">Uncharacterized protein</fullName>
    </submittedName>
</protein>
<comment type="caution">
    <text evidence="1">The sequence shown here is derived from an EMBL/GenBank/DDBJ whole genome shotgun (WGS) entry which is preliminary data.</text>
</comment>
<accession>A0A1R2CQQ9</accession>
<reference evidence="1 2" key="1">
    <citation type="submission" date="2016-11" db="EMBL/GenBank/DDBJ databases">
        <title>The macronuclear genome of Stentor coeruleus: a giant cell with tiny introns.</title>
        <authorList>
            <person name="Slabodnick M."/>
            <person name="Ruby J.G."/>
            <person name="Reiff S.B."/>
            <person name="Swart E.C."/>
            <person name="Gosai S."/>
            <person name="Prabakaran S."/>
            <person name="Witkowska E."/>
            <person name="Larue G.E."/>
            <person name="Fisher S."/>
            <person name="Freeman R.M."/>
            <person name="Gunawardena J."/>
            <person name="Chu W."/>
            <person name="Stover N.A."/>
            <person name="Gregory B.D."/>
            <person name="Nowacki M."/>
            <person name="Derisi J."/>
            <person name="Roy S.W."/>
            <person name="Marshall W.F."/>
            <person name="Sood P."/>
        </authorList>
    </citation>
    <scope>NUCLEOTIDE SEQUENCE [LARGE SCALE GENOMIC DNA]</scope>
    <source>
        <strain evidence="1">WM001</strain>
    </source>
</reference>
<organism evidence="1 2">
    <name type="scientific">Stentor coeruleus</name>
    <dbReference type="NCBI Taxonomy" id="5963"/>
    <lineage>
        <taxon>Eukaryota</taxon>
        <taxon>Sar</taxon>
        <taxon>Alveolata</taxon>
        <taxon>Ciliophora</taxon>
        <taxon>Postciliodesmatophora</taxon>
        <taxon>Heterotrichea</taxon>
        <taxon>Heterotrichida</taxon>
        <taxon>Stentoridae</taxon>
        <taxon>Stentor</taxon>
    </lineage>
</organism>
<dbReference type="EMBL" id="MPUH01000083">
    <property type="protein sequence ID" value="OMJ91331.1"/>
    <property type="molecule type" value="Genomic_DNA"/>
</dbReference>
<keyword evidence="2" id="KW-1185">Reference proteome</keyword>